<feature type="transmembrane region" description="Helical" evidence="2">
    <location>
        <begin position="751"/>
        <end position="774"/>
    </location>
</feature>
<accession>A0A9N8F442</accession>
<feature type="compositionally biased region" description="Polar residues" evidence="1">
    <location>
        <begin position="498"/>
        <end position="566"/>
    </location>
</feature>
<evidence type="ECO:0000313" key="3">
    <source>
        <dbReference type="EMBL" id="CAB9531106.1"/>
    </source>
</evidence>
<comment type="caution">
    <text evidence="3">The sequence shown here is derived from an EMBL/GenBank/DDBJ whole genome shotgun (WGS) entry which is preliminary data.</text>
</comment>
<feature type="compositionally biased region" description="Low complexity" evidence="1">
    <location>
        <begin position="208"/>
        <end position="218"/>
    </location>
</feature>
<feature type="region of interest" description="Disordered" evidence="1">
    <location>
        <begin position="27"/>
        <end position="74"/>
    </location>
</feature>
<feature type="compositionally biased region" description="Low complexity" evidence="1">
    <location>
        <begin position="437"/>
        <end position="450"/>
    </location>
</feature>
<feature type="compositionally biased region" description="Polar residues" evidence="1">
    <location>
        <begin position="480"/>
        <end position="490"/>
    </location>
</feature>
<evidence type="ECO:0000313" key="4">
    <source>
        <dbReference type="Proteomes" id="UP001153069"/>
    </source>
</evidence>
<feature type="region of interest" description="Disordered" evidence="1">
    <location>
        <begin position="206"/>
        <end position="251"/>
    </location>
</feature>
<evidence type="ECO:0000256" key="2">
    <source>
        <dbReference type="SAM" id="Phobius"/>
    </source>
</evidence>
<keyword evidence="4" id="KW-1185">Reference proteome</keyword>
<reference evidence="3" key="1">
    <citation type="submission" date="2020-06" db="EMBL/GenBank/DDBJ databases">
        <authorList>
            <consortium name="Plant Systems Biology data submission"/>
        </authorList>
    </citation>
    <scope>NUCLEOTIDE SEQUENCE</scope>
    <source>
        <strain evidence="3">D6</strain>
    </source>
</reference>
<organism evidence="3 4">
    <name type="scientific">Seminavis robusta</name>
    <dbReference type="NCBI Taxonomy" id="568900"/>
    <lineage>
        <taxon>Eukaryota</taxon>
        <taxon>Sar</taxon>
        <taxon>Stramenopiles</taxon>
        <taxon>Ochrophyta</taxon>
        <taxon>Bacillariophyta</taxon>
        <taxon>Bacillariophyceae</taxon>
        <taxon>Bacillariophycidae</taxon>
        <taxon>Naviculales</taxon>
        <taxon>Naviculaceae</taxon>
        <taxon>Seminavis</taxon>
    </lineage>
</organism>
<feature type="compositionally biased region" description="Polar residues" evidence="1">
    <location>
        <begin position="299"/>
        <end position="324"/>
    </location>
</feature>
<evidence type="ECO:0000256" key="1">
    <source>
        <dbReference type="SAM" id="MobiDB-lite"/>
    </source>
</evidence>
<feature type="region of interest" description="Disordered" evidence="1">
    <location>
        <begin position="1"/>
        <end position="20"/>
    </location>
</feature>
<keyword evidence="2" id="KW-1133">Transmembrane helix</keyword>
<feature type="region of interest" description="Disordered" evidence="1">
    <location>
        <begin position="292"/>
        <end position="459"/>
    </location>
</feature>
<feature type="compositionally biased region" description="Basic and acidic residues" evidence="1">
    <location>
        <begin position="679"/>
        <end position="695"/>
    </location>
</feature>
<feature type="compositionally biased region" description="Polar residues" evidence="1">
    <location>
        <begin position="336"/>
        <end position="413"/>
    </location>
</feature>
<gene>
    <name evidence="3" type="ORF">SEMRO_3244_G345810.1</name>
</gene>
<keyword evidence="2" id="KW-0472">Membrane</keyword>
<feature type="region of interest" description="Disordered" evidence="1">
    <location>
        <begin position="674"/>
        <end position="695"/>
    </location>
</feature>
<proteinExistence type="predicted"/>
<keyword evidence="2" id="KW-0812">Transmembrane</keyword>
<name>A0A9N8F442_9STRA</name>
<dbReference type="EMBL" id="CAICTM010003242">
    <property type="protein sequence ID" value="CAB9531106.1"/>
    <property type="molecule type" value="Genomic_DNA"/>
</dbReference>
<dbReference type="Proteomes" id="UP001153069">
    <property type="component" value="Unassembled WGS sequence"/>
</dbReference>
<feature type="region of interest" description="Disordered" evidence="1">
    <location>
        <begin position="480"/>
        <end position="571"/>
    </location>
</feature>
<feature type="compositionally biased region" description="Polar residues" evidence="1">
    <location>
        <begin position="226"/>
        <end position="242"/>
    </location>
</feature>
<sequence>MVAHRRGNGRPNNSFGARLAKRLVGKVREAESEFPQPDYVSTPQSSPKKKKKTADDDCVSTPVVDSHMKPSPAQIRAAAELQRCWEKSGLVSSPQRSAKKEHQLPELSLHHDDVSTIHTNDAEIEEDKSARLLQQLCWWRQLSPNEAERIAQLPPYQASSHNNVSASQFMRDARQHQKQPSSEQRETKNTAAIHKTTDEMLKMPSLIQQQQTPSSVQQQEEEDESATTLSSSSVLQGSTTGGSAMRDEAASTVDGDALTAKSQSPLELLASEAFHVASIDTSLLLDDDDYDSEQMSDLQTPSPNANNFGTTTPEADQQQQANNTESEDGSVGLVESATTAETPTTILGSELQTKTPPSVASQQPSRSGSMATTPTATMGLQTPTTNRTPLSVASQQHAKGSQFQCQTPTSVSLQTPTATRTPQTPDSEDGNGSKVGTVQTPTATRTPQTPSLQNGSGIKLNPKNSFQQATPNAMGLVLTPTATRTPQTPGLQEGGSGTKINPTTTAHSDSPTTSGSVLTPSATRTPQTPCSLGNKLNPTDTAHCDTPTTSGSVFTPTETRTPNTPGLQEDESGNMLTAEEKFQQNTPTTPAATRTPTTSVTRIAVTPRSVRNSILTTSGSSKKTTLTKPDSQKIDLKGLYNRAYQVRWVQLRANRRRRIQAAREIQYWWVHTTNTNDSKGSRDTDNHNDDNLQNDERVQNEIVAAPAEDCMVSIVESTSDGLSLAQAKEPENEVLKQESNESARQPLFSTFWWGFLLLVLVMVVSLVAMAVVFLTEDDLIRMLQVSRNHSEGGPATGGSCEVGVCQAEFY</sequence>
<feature type="compositionally biased region" description="Polar residues" evidence="1">
    <location>
        <begin position="157"/>
        <end position="168"/>
    </location>
</feature>
<dbReference type="AlphaFoldDB" id="A0A9N8F442"/>
<protein>
    <submittedName>
        <fullName evidence="3">Uncharacterized protein</fullName>
    </submittedName>
</protein>
<feature type="region of interest" description="Disordered" evidence="1">
    <location>
        <begin position="154"/>
        <end position="190"/>
    </location>
</feature>
<feature type="compositionally biased region" description="Low complexity" evidence="1">
    <location>
        <begin position="414"/>
        <end position="425"/>
    </location>
</feature>